<feature type="domain" description="RCK C-terminal" evidence="9">
    <location>
        <begin position="571"/>
        <end position="655"/>
    </location>
</feature>
<gene>
    <name evidence="10" type="ORF">DDY73_08760</name>
</gene>
<dbReference type="PANTHER" id="PTHR42751:SF3">
    <property type="entry name" value="SODIUM_GLUTAMATE SYMPORTER"/>
    <property type="match status" value="1"/>
</dbReference>
<feature type="domain" description="RCK C-terminal" evidence="9">
    <location>
        <begin position="658"/>
        <end position="739"/>
    </location>
</feature>
<feature type="transmembrane region" description="Helical" evidence="8">
    <location>
        <begin position="526"/>
        <end position="544"/>
    </location>
</feature>
<feature type="transmembrane region" description="Helical" evidence="8">
    <location>
        <begin position="427"/>
        <end position="448"/>
    </location>
</feature>
<dbReference type="InterPro" id="IPR006037">
    <property type="entry name" value="RCK_C"/>
</dbReference>
<keyword evidence="3" id="KW-0813">Transport</keyword>
<keyword evidence="5 8" id="KW-0812">Transmembrane</keyword>
<sequence>MNHLDPLISDLALILMLAGITTLLFKWMKQPVVLGYIVTGFLAGPHFSFFPTVTDIANIDIWAEIGIIVLLFSLGLEFSFRKLVNVGGSAVITALVIVVGMMLLGYAAGRLLHFTYLDSIFLGGMLSMSSTTIIIKAFTDLNMRKQQFTTIVFGVLIVEDMFAVLMMVLLSSIAVNNELEGSELIYSILKLAFFLITWFLIGIFVLPTFLKKARRFLNSETLLVVSMGLCLGMVVLASYAGFSSALGAFVMGSILAGTNEAERIEKVMQPVKDLFGAVFFISVGMLVSPEALVQYAIPIIILSLVVIAGQIFFGTSGMLISGQPLKIAIKSGFSLSQIGEFAFIIATLGMSLKVIDGFLYPIVVAVSVITTFTTPYFIKLSDPVANWVEKHLPAKLNFILERYSANASAVQPENTWKRVLGVYLGKIALYSTILVGIILLSLTWFLPLMKELIPSVWGKYIGVGVTLLVMLPFLWALTMKRINSRKLLTLEENKRANQVPLFFMVIFRFFIGLGFVIYFLSVAYSQRTGVLLGVVLFVIVMLLMSKRLQRQIVSLEGKFMDNLNERELRRTGRKNNLVRNMHLAHMEVNGECAFIGKRLEDANIRKEYGVNIVSIKRGLKRINIPKGDSRLFPGDVVSVIGTDEQIQKFLDAVEPEEISVDETENEEHFELERIVIPKDSPLIGKTIAQSGIREKDSCLVVGVERMDGTFLAPTGNIVLKETDMLWIVGTKARIGALLK</sequence>
<dbReference type="GO" id="GO:1902600">
    <property type="term" value="P:proton transmembrane transport"/>
    <property type="evidence" value="ECO:0007669"/>
    <property type="project" value="InterPro"/>
</dbReference>
<feature type="transmembrane region" description="Helical" evidence="8">
    <location>
        <begin position="460"/>
        <end position="478"/>
    </location>
</feature>
<feature type="transmembrane region" description="Helical" evidence="8">
    <location>
        <begin position="499"/>
        <end position="520"/>
    </location>
</feature>
<evidence type="ECO:0000259" key="9">
    <source>
        <dbReference type="PROSITE" id="PS51202"/>
    </source>
</evidence>
<dbReference type="AlphaFoldDB" id="A0A354M3J4"/>
<dbReference type="Pfam" id="PF02080">
    <property type="entry name" value="TrkA_C"/>
    <property type="match status" value="2"/>
</dbReference>
<dbReference type="GO" id="GO:0008324">
    <property type="term" value="F:monoatomic cation transmembrane transporter activity"/>
    <property type="evidence" value="ECO:0007669"/>
    <property type="project" value="InterPro"/>
</dbReference>
<dbReference type="Gene3D" id="3.30.70.1450">
    <property type="entry name" value="Regulator of K+ conductance, C-terminal domain"/>
    <property type="match status" value="2"/>
</dbReference>
<dbReference type="GO" id="GO:0006813">
    <property type="term" value="P:potassium ion transport"/>
    <property type="evidence" value="ECO:0007669"/>
    <property type="project" value="UniProtKB-KW"/>
</dbReference>
<dbReference type="Pfam" id="PF00999">
    <property type="entry name" value="Na_H_Exchanger"/>
    <property type="match status" value="1"/>
</dbReference>
<feature type="transmembrane region" description="Helical" evidence="8">
    <location>
        <begin position="274"/>
        <end position="293"/>
    </location>
</feature>
<dbReference type="Gene3D" id="1.20.1530.20">
    <property type="match status" value="1"/>
</dbReference>
<keyword evidence="4" id="KW-0406">Ion transport</keyword>
<dbReference type="PROSITE" id="PS51202">
    <property type="entry name" value="RCK_C"/>
    <property type="match status" value="2"/>
</dbReference>
<evidence type="ECO:0000313" key="11">
    <source>
        <dbReference type="Proteomes" id="UP000262954"/>
    </source>
</evidence>
<dbReference type="SUPFAM" id="SSF116726">
    <property type="entry name" value="TrkA C-terminal domain-like"/>
    <property type="match status" value="2"/>
</dbReference>
<evidence type="ECO:0000256" key="3">
    <source>
        <dbReference type="ARBA" id="ARBA00022448"/>
    </source>
</evidence>
<proteinExistence type="inferred from homology"/>
<comment type="similarity">
    <text evidence="2">Belongs to the monovalent cation:proton antiporter 2 (CPA2) transporter (TC 2.A.37) family.</text>
</comment>
<keyword evidence="6 8" id="KW-1133">Transmembrane helix</keyword>
<evidence type="ECO:0000256" key="6">
    <source>
        <dbReference type="ARBA" id="ARBA00022989"/>
    </source>
</evidence>
<evidence type="ECO:0000256" key="1">
    <source>
        <dbReference type="ARBA" id="ARBA00004141"/>
    </source>
</evidence>
<feature type="transmembrane region" description="Helical" evidence="8">
    <location>
        <begin position="32"/>
        <end position="50"/>
    </location>
</feature>
<feature type="transmembrane region" description="Helical" evidence="8">
    <location>
        <begin position="187"/>
        <end position="210"/>
    </location>
</feature>
<feature type="transmembrane region" description="Helical" evidence="8">
    <location>
        <begin position="120"/>
        <end position="139"/>
    </location>
</feature>
<feature type="transmembrane region" description="Helical" evidence="8">
    <location>
        <begin position="83"/>
        <end position="108"/>
    </location>
</feature>
<feature type="transmembrane region" description="Helical" evidence="8">
    <location>
        <begin position="6"/>
        <end position="25"/>
    </location>
</feature>
<evidence type="ECO:0000313" key="10">
    <source>
        <dbReference type="EMBL" id="HBJ09083.1"/>
    </source>
</evidence>
<feature type="transmembrane region" description="Helical" evidence="8">
    <location>
        <begin position="299"/>
        <end position="320"/>
    </location>
</feature>
<dbReference type="InterPro" id="IPR036721">
    <property type="entry name" value="RCK_C_sf"/>
</dbReference>
<evidence type="ECO:0000256" key="2">
    <source>
        <dbReference type="ARBA" id="ARBA00005551"/>
    </source>
</evidence>
<evidence type="ECO:0000256" key="7">
    <source>
        <dbReference type="ARBA" id="ARBA00023136"/>
    </source>
</evidence>
<evidence type="ECO:0000256" key="4">
    <source>
        <dbReference type="ARBA" id="ARBA00022538"/>
    </source>
</evidence>
<evidence type="ECO:0000256" key="8">
    <source>
        <dbReference type="SAM" id="Phobius"/>
    </source>
</evidence>
<dbReference type="InterPro" id="IPR038770">
    <property type="entry name" value="Na+/solute_symporter_sf"/>
</dbReference>
<evidence type="ECO:0000256" key="5">
    <source>
        <dbReference type="ARBA" id="ARBA00022692"/>
    </source>
</evidence>
<comment type="subcellular location">
    <subcellularLocation>
        <location evidence="1">Membrane</location>
        <topology evidence="1">Multi-pass membrane protein</topology>
    </subcellularLocation>
</comment>
<feature type="transmembrane region" description="Helical" evidence="8">
    <location>
        <begin position="151"/>
        <end position="175"/>
    </location>
</feature>
<feature type="transmembrane region" description="Helical" evidence="8">
    <location>
        <begin position="56"/>
        <end position="76"/>
    </location>
</feature>
<accession>A0A354M3J4</accession>
<dbReference type="GO" id="GO:0015297">
    <property type="term" value="F:antiporter activity"/>
    <property type="evidence" value="ECO:0007669"/>
    <property type="project" value="InterPro"/>
</dbReference>
<name>A0A354M3J4_9BACT</name>
<dbReference type="InterPro" id="IPR006153">
    <property type="entry name" value="Cation/H_exchanger_TM"/>
</dbReference>
<protein>
    <submittedName>
        <fullName evidence="10">Sodium:proton antiporter</fullName>
    </submittedName>
</protein>
<reference evidence="10 11" key="1">
    <citation type="journal article" date="2018" name="Nat. Biotechnol.">
        <title>A standardized bacterial taxonomy based on genome phylogeny substantially revises the tree of life.</title>
        <authorList>
            <person name="Parks D.H."/>
            <person name="Chuvochina M."/>
            <person name="Waite D.W."/>
            <person name="Rinke C."/>
            <person name="Skarshewski A."/>
            <person name="Chaumeil P.A."/>
            <person name="Hugenholtz P."/>
        </authorList>
    </citation>
    <scope>NUCLEOTIDE SEQUENCE [LARGE SCALE GENOMIC DNA]</scope>
    <source>
        <strain evidence="10">UBA11482</strain>
    </source>
</reference>
<keyword evidence="4" id="KW-0630">Potassium</keyword>
<keyword evidence="4" id="KW-0633">Potassium transport</keyword>
<dbReference type="PANTHER" id="PTHR42751">
    <property type="entry name" value="SODIUM/HYDROGEN EXCHANGER FAMILY/TRKA DOMAIN PROTEIN"/>
    <property type="match status" value="1"/>
</dbReference>
<organism evidence="10 11">
    <name type="scientific">Coprobacter fastidiosus</name>
    <dbReference type="NCBI Taxonomy" id="1099853"/>
    <lineage>
        <taxon>Bacteria</taxon>
        <taxon>Pseudomonadati</taxon>
        <taxon>Bacteroidota</taxon>
        <taxon>Bacteroidia</taxon>
        <taxon>Bacteroidales</taxon>
        <taxon>Barnesiellaceae</taxon>
        <taxon>Coprobacter</taxon>
    </lineage>
</organism>
<feature type="transmembrane region" description="Helical" evidence="8">
    <location>
        <begin position="222"/>
        <end position="239"/>
    </location>
</feature>
<dbReference type="Proteomes" id="UP000262954">
    <property type="component" value="Unassembled WGS sequence"/>
</dbReference>
<comment type="caution">
    <text evidence="10">The sequence shown here is derived from an EMBL/GenBank/DDBJ whole genome shotgun (WGS) entry which is preliminary data.</text>
</comment>
<dbReference type="EMBL" id="DNWC01000114">
    <property type="protein sequence ID" value="HBJ09083.1"/>
    <property type="molecule type" value="Genomic_DNA"/>
</dbReference>
<dbReference type="GO" id="GO:0016020">
    <property type="term" value="C:membrane"/>
    <property type="evidence" value="ECO:0007669"/>
    <property type="project" value="UniProtKB-SubCell"/>
</dbReference>
<keyword evidence="7 8" id="KW-0472">Membrane</keyword>